<keyword evidence="8" id="KW-1185">Reference proteome</keyword>
<dbReference type="SUPFAM" id="SSF51905">
    <property type="entry name" value="FAD/NAD(P)-binding domain"/>
    <property type="match status" value="1"/>
</dbReference>
<evidence type="ECO:0000313" key="8">
    <source>
        <dbReference type="Proteomes" id="UP000193685"/>
    </source>
</evidence>
<dbReference type="InterPro" id="IPR036188">
    <property type="entry name" value="FAD/NAD-bd_sf"/>
</dbReference>
<keyword evidence="3" id="KW-0285">Flavoprotein</keyword>
<dbReference type="PIRSF" id="PIRSF000137">
    <property type="entry name" value="Alcohol_oxidase"/>
    <property type="match status" value="1"/>
</dbReference>
<protein>
    <recommendedName>
        <fullName evidence="5 6">Glucose-methanol-choline oxidoreductase N-terminal domain-containing protein</fullName>
    </recommendedName>
</protein>
<dbReference type="GO" id="GO:0016614">
    <property type="term" value="F:oxidoreductase activity, acting on CH-OH group of donors"/>
    <property type="evidence" value="ECO:0007669"/>
    <property type="project" value="InterPro"/>
</dbReference>
<evidence type="ECO:0000256" key="2">
    <source>
        <dbReference type="PIRSR" id="PIRSR000137-2"/>
    </source>
</evidence>
<dbReference type="InterPro" id="IPR053208">
    <property type="entry name" value="GMC_Oxidoreductase_CD"/>
</dbReference>
<feature type="signal peptide" evidence="4">
    <location>
        <begin position="1"/>
        <end position="21"/>
    </location>
</feature>
<evidence type="ECO:0000259" key="5">
    <source>
        <dbReference type="PROSITE" id="PS00623"/>
    </source>
</evidence>
<dbReference type="Gene3D" id="3.30.410.10">
    <property type="entry name" value="Cholesterol Oxidase, domain 2"/>
    <property type="match status" value="1"/>
</dbReference>
<dbReference type="PROSITE" id="PS00624">
    <property type="entry name" value="GMC_OXRED_2"/>
    <property type="match status" value="1"/>
</dbReference>
<organism evidence="7 8">
    <name type="scientific">Protomyces lactucae-debilis</name>
    <dbReference type="NCBI Taxonomy" id="2754530"/>
    <lineage>
        <taxon>Eukaryota</taxon>
        <taxon>Fungi</taxon>
        <taxon>Dikarya</taxon>
        <taxon>Ascomycota</taxon>
        <taxon>Taphrinomycotina</taxon>
        <taxon>Taphrinomycetes</taxon>
        <taxon>Taphrinales</taxon>
        <taxon>Protomycetaceae</taxon>
        <taxon>Protomyces</taxon>
    </lineage>
</organism>
<sequence length="557" mass="59497">MKAIQLITASIVLGVVSFSDAQDWTAKTYDVIIVGAGTAGIVVADRLSEDGRSVLLLEGGGKTYGVTGGTERPSWIPADSGLSRVDVPGLYKSFFSNGDSLSCAQWITDYTGCGVGGSSAVNAGLFFQPPDSDWESLPDLWRAPNLVGAINKVYNREPSTNTTSADGIRYLQSGYDAAHGWLVDKAGFEEVDINAQASRKTQVFGHPVFNYRNGQRGGPATDYLQTALQRNVTLQTNVRVLRIVHDGLRATGVVANVDGVETTINLTLRGRVIASGGALMSPQLLLFSGIGDEATLTGLATANKLNGLPREKWIINNAVGQQLFDNPNTFIELRSEAVQSYTYSYDSPAAGDAASYVSSRIGPYTFASETSVFWDTVELNGHTFGMQGTIDSAGYGDFTDNNTITLNVYGTSGLLSRGRVIFDASFKAGHSDDTYYSDANQQDSLAIATWIRRLFDGLPGTGLTPLNISPDATVEQIQQYITTTSKYARGSVNHWSSSCGLGSAGNNACVDVNAQVLGTQNIHVVDASIIPPMTVNPQFAVMIAAERASELIKQLTQ</sequence>
<dbReference type="STRING" id="56484.A0A1Y2F081"/>
<dbReference type="PROSITE" id="PS00623">
    <property type="entry name" value="GMC_OXRED_1"/>
    <property type="match status" value="1"/>
</dbReference>
<dbReference type="Pfam" id="PF00732">
    <property type="entry name" value="GMC_oxred_N"/>
    <property type="match status" value="1"/>
</dbReference>
<reference evidence="7 8" key="1">
    <citation type="submission" date="2016-07" db="EMBL/GenBank/DDBJ databases">
        <title>Pervasive Adenine N6-methylation of Active Genes in Fungi.</title>
        <authorList>
            <consortium name="DOE Joint Genome Institute"/>
            <person name="Mondo S.J."/>
            <person name="Dannebaum R.O."/>
            <person name="Kuo R.C."/>
            <person name="Labutti K."/>
            <person name="Haridas S."/>
            <person name="Kuo A."/>
            <person name="Salamov A."/>
            <person name="Ahrendt S.R."/>
            <person name="Lipzen A."/>
            <person name="Sullivan W."/>
            <person name="Andreopoulos W.B."/>
            <person name="Clum A."/>
            <person name="Lindquist E."/>
            <person name="Daum C."/>
            <person name="Ramamoorthy G.K."/>
            <person name="Gryganskyi A."/>
            <person name="Culley D."/>
            <person name="Magnuson J.K."/>
            <person name="James T.Y."/>
            <person name="O'Malley M.A."/>
            <person name="Stajich J.E."/>
            <person name="Spatafora J.W."/>
            <person name="Visel A."/>
            <person name="Grigoriev I.V."/>
        </authorList>
    </citation>
    <scope>NUCLEOTIDE SEQUENCE [LARGE SCALE GENOMIC DNA]</scope>
    <source>
        <strain evidence="7 8">12-1054</strain>
    </source>
</reference>
<dbReference type="InterPro" id="IPR000172">
    <property type="entry name" value="GMC_OxRdtase_N"/>
</dbReference>
<dbReference type="OrthoDB" id="413885at2759"/>
<evidence type="ECO:0000256" key="4">
    <source>
        <dbReference type="SAM" id="SignalP"/>
    </source>
</evidence>
<comment type="cofactor">
    <cofactor evidence="2">
        <name>FAD</name>
        <dbReference type="ChEBI" id="CHEBI:57692"/>
    </cofactor>
</comment>
<dbReference type="Gene3D" id="3.50.50.60">
    <property type="entry name" value="FAD/NAD(P)-binding domain"/>
    <property type="match status" value="1"/>
</dbReference>
<evidence type="ECO:0000259" key="6">
    <source>
        <dbReference type="PROSITE" id="PS00624"/>
    </source>
</evidence>
<evidence type="ECO:0000256" key="1">
    <source>
        <dbReference type="ARBA" id="ARBA00010790"/>
    </source>
</evidence>
<dbReference type="GeneID" id="63782697"/>
<dbReference type="PANTHER" id="PTHR47190:SF1">
    <property type="entry name" value="GLUCOSE-METHANOL-CHOLINE OXIDOREDUCTASE N-TERMINAL DOMAIN-CONTAINING PROTEIN"/>
    <property type="match status" value="1"/>
</dbReference>
<proteinExistence type="inferred from homology"/>
<dbReference type="PANTHER" id="PTHR47190">
    <property type="entry name" value="DEHYDROGENASE, PUTATIVE-RELATED"/>
    <property type="match status" value="1"/>
</dbReference>
<dbReference type="SUPFAM" id="SSF54373">
    <property type="entry name" value="FAD-linked reductases, C-terminal domain"/>
    <property type="match status" value="1"/>
</dbReference>
<evidence type="ECO:0000313" key="7">
    <source>
        <dbReference type="EMBL" id="ORY77292.1"/>
    </source>
</evidence>
<gene>
    <name evidence="7" type="ORF">BCR37DRAFT_147521</name>
</gene>
<dbReference type="Proteomes" id="UP000193685">
    <property type="component" value="Unassembled WGS sequence"/>
</dbReference>
<name>A0A1Y2F081_PROLT</name>
<feature type="binding site" evidence="2">
    <location>
        <position position="240"/>
    </location>
    <ligand>
        <name>FAD</name>
        <dbReference type="ChEBI" id="CHEBI:57692"/>
    </ligand>
</feature>
<dbReference type="GO" id="GO:0050660">
    <property type="term" value="F:flavin adenine dinucleotide binding"/>
    <property type="evidence" value="ECO:0007669"/>
    <property type="project" value="InterPro"/>
</dbReference>
<dbReference type="AlphaFoldDB" id="A0A1Y2F081"/>
<feature type="domain" description="Glucose-methanol-choline oxidoreductase N-terminal" evidence="5">
    <location>
        <begin position="112"/>
        <end position="135"/>
    </location>
</feature>
<comment type="caution">
    <text evidence="7">The sequence shown here is derived from an EMBL/GenBank/DDBJ whole genome shotgun (WGS) entry which is preliminary data.</text>
</comment>
<dbReference type="EMBL" id="MCFI01000020">
    <property type="protein sequence ID" value="ORY77292.1"/>
    <property type="molecule type" value="Genomic_DNA"/>
</dbReference>
<keyword evidence="4" id="KW-0732">Signal</keyword>
<keyword evidence="2 3" id="KW-0274">FAD</keyword>
<comment type="similarity">
    <text evidence="1 3">Belongs to the GMC oxidoreductase family.</text>
</comment>
<dbReference type="OMA" id="YLWACAL"/>
<dbReference type="Pfam" id="PF05199">
    <property type="entry name" value="GMC_oxred_C"/>
    <property type="match status" value="1"/>
</dbReference>
<feature type="chain" id="PRO_5012011116" description="Glucose-methanol-choline oxidoreductase N-terminal domain-containing protein" evidence="4">
    <location>
        <begin position="22"/>
        <end position="557"/>
    </location>
</feature>
<evidence type="ECO:0000256" key="3">
    <source>
        <dbReference type="RuleBase" id="RU003968"/>
    </source>
</evidence>
<feature type="domain" description="Glucose-methanol-choline oxidoreductase N-terminal" evidence="6">
    <location>
        <begin position="277"/>
        <end position="291"/>
    </location>
</feature>
<dbReference type="InterPro" id="IPR007867">
    <property type="entry name" value="GMC_OxRtase_C"/>
</dbReference>
<dbReference type="RefSeq" id="XP_040722913.1">
    <property type="nucleotide sequence ID" value="XM_040866098.1"/>
</dbReference>
<feature type="binding site" evidence="2">
    <location>
        <begin position="537"/>
        <end position="538"/>
    </location>
    <ligand>
        <name>FAD</name>
        <dbReference type="ChEBI" id="CHEBI:57692"/>
    </ligand>
</feature>
<accession>A0A1Y2F081</accession>
<dbReference type="InterPro" id="IPR012132">
    <property type="entry name" value="GMC_OxRdtase"/>
</dbReference>